<dbReference type="CDD" id="cd11056">
    <property type="entry name" value="CYP6-like"/>
    <property type="match status" value="1"/>
</dbReference>
<dbReference type="GO" id="GO:0005789">
    <property type="term" value="C:endoplasmic reticulum membrane"/>
    <property type="evidence" value="ECO:0007669"/>
    <property type="project" value="UniProtKB-SubCell"/>
</dbReference>
<proteinExistence type="inferred from homology"/>
<dbReference type="PRINTS" id="PR00463">
    <property type="entry name" value="EP450I"/>
</dbReference>
<evidence type="ECO:0000256" key="7">
    <source>
        <dbReference type="ARBA" id="ARBA00022723"/>
    </source>
</evidence>
<dbReference type="PRINTS" id="PR00385">
    <property type="entry name" value="P450"/>
</dbReference>
<reference evidence="17" key="1">
    <citation type="submission" date="2017-01" db="EMBL/GenBank/DDBJ databases">
        <title>A deep insight into the sialotranscriptome of adult male and female Cluex tarsalis mosquitoes.</title>
        <authorList>
            <person name="Ribeiro J.M."/>
            <person name="Moreira F."/>
            <person name="Bernard K.A."/>
            <person name="Calvo E."/>
        </authorList>
    </citation>
    <scope>NUCLEOTIDE SEQUENCE</scope>
    <source>
        <strain evidence="17">Kern County</strain>
        <tissue evidence="17">Salivary glands</tissue>
    </source>
</reference>
<keyword evidence="8" id="KW-0256">Endoplasmic reticulum</keyword>
<keyword evidence="9" id="KW-0492">Microsome</keyword>
<evidence type="ECO:0000256" key="8">
    <source>
        <dbReference type="ARBA" id="ARBA00022824"/>
    </source>
</evidence>
<protein>
    <submittedName>
        <fullName evidence="17">Putative cytochrome p450 9e2</fullName>
    </submittedName>
</protein>
<evidence type="ECO:0000256" key="10">
    <source>
        <dbReference type="ARBA" id="ARBA00023002"/>
    </source>
</evidence>
<keyword evidence="6 14" id="KW-0349">Heme</keyword>
<comment type="function">
    <text evidence="2">May be involved in the metabolism of insect hormones and in the breakdown of synthetic insecticides.</text>
</comment>
<evidence type="ECO:0000256" key="2">
    <source>
        <dbReference type="ARBA" id="ARBA00003690"/>
    </source>
</evidence>
<dbReference type="EMBL" id="GFDL01004779">
    <property type="protein sequence ID" value="JAV30266.1"/>
    <property type="molecule type" value="Transcribed_RNA"/>
</dbReference>
<dbReference type="GO" id="GO:0020037">
    <property type="term" value="F:heme binding"/>
    <property type="evidence" value="ECO:0007669"/>
    <property type="project" value="InterPro"/>
</dbReference>
<dbReference type="Gene3D" id="1.10.630.10">
    <property type="entry name" value="Cytochrome P450"/>
    <property type="match status" value="1"/>
</dbReference>
<keyword evidence="10 15" id="KW-0560">Oxidoreductase</keyword>
<keyword evidence="13 16" id="KW-0472">Membrane</keyword>
<evidence type="ECO:0000256" key="4">
    <source>
        <dbReference type="ARBA" id="ARBA00004406"/>
    </source>
</evidence>
<dbReference type="PANTHER" id="PTHR24292:SF54">
    <property type="entry name" value="CYP9F3-RELATED"/>
    <property type="match status" value="1"/>
</dbReference>
<dbReference type="SUPFAM" id="SSF48264">
    <property type="entry name" value="Cytochrome P450"/>
    <property type="match status" value="1"/>
</dbReference>
<dbReference type="InterPro" id="IPR050476">
    <property type="entry name" value="Insect_CytP450_Detox"/>
</dbReference>
<dbReference type="PANTHER" id="PTHR24292">
    <property type="entry name" value="CYTOCHROME P450"/>
    <property type="match status" value="1"/>
</dbReference>
<evidence type="ECO:0000256" key="6">
    <source>
        <dbReference type="ARBA" id="ARBA00022617"/>
    </source>
</evidence>
<dbReference type="InterPro" id="IPR017972">
    <property type="entry name" value="Cyt_P450_CS"/>
</dbReference>
<dbReference type="GO" id="GO:0004497">
    <property type="term" value="F:monooxygenase activity"/>
    <property type="evidence" value="ECO:0007669"/>
    <property type="project" value="UniProtKB-KW"/>
</dbReference>
<dbReference type="Pfam" id="PF00067">
    <property type="entry name" value="p450"/>
    <property type="match status" value="1"/>
</dbReference>
<evidence type="ECO:0000313" key="17">
    <source>
        <dbReference type="EMBL" id="JAV30266.1"/>
    </source>
</evidence>
<evidence type="ECO:0000256" key="15">
    <source>
        <dbReference type="RuleBase" id="RU000461"/>
    </source>
</evidence>
<dbReference type="GO" id="GO:0016705">
    <property type="term" value="F:oxidoreductase activity, acting on paired donors, with incorporation or reduction of molecular oxygen"/>
    <property type="evidence" value="ECO:0007669"/>
    <property type="project" value="InterPro"/>
</dbReference>
<comment type="similarity">
    <text evidence="5 15">Belongs to the cytochrome P450 family.</text>
</comment>
<dbReference type="InterPro" id="IPR002401">
    <property type="entry name" value="Cyt_P450_E_grp-I"/>
</dbReference>
<dbReference type="FunFam" id="1.10.630.10:FF:000042">
    <property type="entry name" value="Cytochrome P450"/>
    <property type="match status" value="1"/>
</dbReference>
<comment type="cofactor">
    <cofactor evidence="1 14">
        <name>heme</name>
        <dbReference type="ChEBI" id="CHEBI:30413"/>
    </cofactor>
</comment>
<keyword evidence="16" id="KW-1133">Transmembrane helix</keyword>
<dbReference type="AlphaFoldDB" id="A0A1Q3FRZ6"/>
<keyword evidence="11 14" id="KW-0408">Iron</keyword>
<evidence type="ECO:0000256" key="3">
    <source>
        <dbReference type="ARBA" id="ARBA00004174"/>
    </source>
</evidence>
<evidence type="ECO:0000256" key="16">
    <source>
        <dbReference type="SAM" id="Phobius"/>
    </source>
</evidence>
<sequence>MEVDIIYVLSAVGILSFLYYWLTKNNGYFHNKPIPSMAVKPIVGSAADLYLKKRSFSEYIEGVYNKFNGVKVFGLFDANIPMFVIRDPALVKQIGVKDFEHFMDHRPIFGSDTNHPEILFPKTLFALTDQKWKNMRATLSPAFTGSKMRQMFDLVVECSENMVKFYQNEVRTKGGRQEYEMKDVFSRFTNDVIATCAFGIKVDSSRDQDNEFYQQGKRMMQFGRFNVILRTFGYRFVPSLMDKFGIDIIDKEQNTYFATLIRDAVKTRESHGIVRPDMVNLLLEARKGTLKYQQENEQHEGFATVLESDVGKAQVTKSMSEIEMIAQCLIFFLAGFDTVSTCLTFLAYELALNPDVQEKLYEEIMETKSALNGKPLTYDALQKMKYMDMAVTESLRMWPPVPAVDRLCVRDYVLDDGEGLRFTIDKGTGVWFPVHGLHRDPKLYPNPTKFMPERFSDENRANINPDAYLPFGVGPRNCIGSRFALMEVKAIVYYMLMNFTFEKTSNTQIPLQLKTGLTMSSQNGVFVSFKPRKV</sequence>
<evidence type="ECO:0000256" key="14">
    <source>
        <dbReference type="PIRSR" id="PIRSR602401-1"/>
    </source>
</evidence>
<feature type="binding site" description="axial binding residue" evidence="14">
    <location>
        <position position="478"/>
    </location>
    <ligand>
        <name>heme</name>
        <dbReference type="ChEBI" id="CHEBI:30413"/>
    </ligand>
    <ligandPart>
        <name>Fe</name>
        <dbReference type="ChEBI" id="CHEBI:18248"/>
    </ligandPart>
</feature>
<evidence type="ECO:0000256" key="11">
    <source>
        <dbReference type="ARBA" id="ARBA00023004"/>
    </source>
</evidence>
<keyword evidence="7 14" id="KW-0479">Metal-binding</keyword>
<keyword evidence="12 15" id="KW-0503">Monooxygenase</keyword>
<feature type="transmembrane region" description="Helical" evidence="16">
    <location>
        <begin position="6"/>
        <end position="22"/>
    </location>
</feature>
<accession>A0A1Q3FRZ6</accession>
<evidence type="ECO:0000256" key="12">
    <source>
        <dbReference type="ARBA" id="ARBA00023033"/>
    </source>
</evidence>
<dbReference type="PROSITE" id="PS00086">
    <property type="entry name" value="CYTOCHROME_P450"/>
    <property type="match status" value="1"/>
</dbReference>
<evidence type="ECO:0000256" key="1">
    <source>
        <dbReference type="ARBA" id="ARBA00001971"/>
    </source>
</evidence>
<dbReference type="InterPro" id="IPR036396">
    <property type="entry name" value="Cyt_P450_sf"/>
</dbReference>
<keyword evidence="16" id="KW-0812">Transmembrane</keyword>
<comment type="subcellular location">
    <subcellularLocation>
        <location evidence="4">Endoplasmic reticulum membrane</location>
        <topology evidence="4">Peripheral membrane protein</topology>
    </subcellularLocation>
    <subcellularLocation>
        <location evidence="3">Microsome membrane</location>
        <topology evidence="3">Peripheral membrane protein</topology>
    </subcellularLocation>
</comment>
<organism evidence="17">
    <name type="scientific">Culex tarsalis</name>
    <name type="common">Encephalitis mosquito</name>
    <dbReference type="NCBI Taxonomy" id="7177"/>
    <lineage>
        <taxon>Eukaryota</taxon>
        <taxon>Metazoa</taxon>
        <taxon>Ecdysozoa</taxon>
        <taxon>Arthropoda</taxon>
        <taxon>Hexapoda</taxon>
        <taxon>Insecta</taxon>
        <taxon>Pterygota</taxon>
        <taxon>Neoptera</taxon>
        <taxon>Endopterygota</taxon>
        <taxon>Diptera</taxon>
        <taxon>Nematocera</taxon>
        <taxon>Culicoidea</taxon>
        <taxon>Culicidae</taxon>
        <taxon>Culicinae</taxon>
        <taxon>Culicini</taxon>
        <taxon>Culex</taxon>
        <taxon>Culex</taxon>
    </lineage>
</organism>
<evidence type="ECO:0000256" key="13">
    <source>
        <dbReference type="ARBA" id="ARBA00023136"/>
    </source>
</evidence>
<name>A0A1Q3FRZ6_CULTA</name>
<evidence type="ECO:0000256" key="5">
    <source>
        <dbReference type="ARBA" id="ARBA00010617"/>
    </source>
</evidence>
<dbReference type="InterPro" id="IPR001128">
    <property type="entry name" value="Cyt_P450"/>
</dbReference>
<evidence type="ECO:0000256" key="9">
    <source>
        <dbReference type="ARBA" id="ARBA00022848"/>
    </source>
</evidence>
<dbReference type="GO" id="GO:0005506">
    <property type="term" value="F:iron ion binding"/>
    <property type="evidence" value="ECO:0007669"/>
    <property type="project" value="InterPro"/>
</dbReference>